<evidence type="ECO:0000313" key="8">
    <source>
        <dbReference type="Proteomes" id="UP000037395"/>
    </source>
</evidence>
<dbReference type="RefSeq" id="WP_046385496.1">
    <property type="nucleotide sequence ID" value="NZ_BMUB01000032.1"/>
</dbReference>
<proteinExistence type="predicted"/>
<dbReference type="Gene3D" id="3.30.470.20">
    <property type="entry name" value="ATP-grasp fold, B domain"/>
    <property type="match status" value="1"/>
</dbReference>
<reference evidence="8" key="3">
    <citation type="submission" date="2016-08" db="EMBL/GenBank/DDBJ databases">
        <title>Sequencing, assembly and comparative genomics of S. aureofaciens ATCC 10762.</title>
        <authorList>
            <person name="Gradnigo J.S."/>
            <person name="Johnson N."/>
            <person name="Somerville G.A."/>
        </authorList>
    </citation>
    <scope>NUCLEOTIDE SEQUENCE [LARGE SCALE GENOMIC DNA]</scope>
    <source>
        <strain evidence="8">ATCC 10762 / DSM 40127 / CCM 3239 / JCM 4008 / LMG 5968 / NBRC 12843 / NCIMB 8234 / A-377</strain>
    </source>
</reference>
<reference evidence="7 8" key="2">
    <citation type="submission" date="2014-07" db="EMBL/GenBank/DDBJ databases">
        <authorList>
            <person name="Zhang J.E."/>
            <person name="Yang H."/>
            <person name="Guo J."/>
            <person name="Deng Z."/>
            <person name="Luo H."/>
            <person name="Luo M."/>
            <person name="Zhao B."/>
        </authorList>
    </citation>
    <scope>NUCLEOTIDE SEQUENCE [LARGE SCALE GENOMIC DNA]</scope>
    <source>
        <strain evidence="7">ATCC 10762</strain>
        <strain evidence="8">ATCC 10762 / DSM 40127 / CCM 3239 / JCM 4008 / LMG 5968 / NBRC 12843 / NCIMB 8234 / A-377</strain>
    </source>
</reference>
<reference evidence="6" key="5">
    <citation type="submission" date="2020-09" db="EMBL/GenBank/DDBJ databases">
        <authorList>
            <person name="Sun Q."/>
            <person name="Ohkuma M."/>
        </authorList>
    </citation>
    <scope>NUCLEOTIDE SEQUENCE</scope>
    <source>
        <strain evidence="6">JCM 4434</strain>
    </source>
</reference>
<keyword evidence="8" id="KW-1185">Reference proteome</keyword>
<dbReference type="InterPro" id="IPR011761">
    <property type="entry name" value="ATP-grasp"/>
</dbReference>
<dbReference type="AlphaFoldDB" id="A0A1E7N420"/>
<evidence type="ECO:0000256" key="2">
    <source>
        <dbReference type="ARBA" id="ARBA00022741"/>
    </source>
</evidence>
<dbReference type="InterPro" id="IPR052032">
    <property type="entry name" value="ATP-dep_AA_Ligase"/>
</dbReference>
<evidence type="ECO:0000259" key="5">
    <source>
        <dbReference type="PROSITE" id="PS50975"/>
    </source>
</evidence>
<dbReference type="Proteomes" id="UP000037395">
    <property type="component" value="Unassembled WGS sequence"/>
</dbReference>
<gene>
    <name evidence="6" type="ORF">GCM10010502_68340</name>
    <name evidence="7" type="ORF">HS99_0032290</name>
</gene>
<dbReference type="Proteomes" id="UP000610124">
    <property type="component" value="Unassembled WGS sequence"/>
</dbReference>
<keyword evidence="3 4" id="KW-0067">ATP-binding</keyword>
<organism evidence="7 8">
    <name type="scientific">Kitasatospora aureofaciens</name>
    <name type="common">Streptomyces aureofaciens</name>
    <dbReference type="NCBI Taxonomy" id="1894"/>
    <lineage>
        <taxon>Bacteria</taxon>
        <taxon>Bacillati</taxon>
        <taxon>Actinomycetota</taxon>
        <taxon>Actinomycetes</taxon>
        <taxon>Kitasatosporales</taxon>
        <taxon>Streptomycetaceae</taxon>
        <taxon>Kitasatospora</taxon>
    </lineage>
</organism>
<dbReference type="GO" id="GO:0005524">
    <property type="term" value="F:ATP binding"/>
    <property type="evidence" value="ECO:0007669"/>
    <property type="project" value="UniProtKB-UniRule"/>
</dbReference>
<keyword evidence="2 4" id="KW-0547">Nucleotide-binding</keyword>
<evidence type="ECO:0000256" key="4">
    <source>
        <dbReference type="PROSITE-ProRule" id="PRU00409"/>
    </source>
</evidence>
<evidence type="ECO:0000313" key="6">
    <source>
        <dbReference type="EMBL" id="GGV03984.1"/>
    </source>
</evidence>
<sequence length="428" mass="44786">MKPPHEHPAGTSPLLVLISTGPQKYREYLLASISTRYRIHLVNTTEPSWESPYLVGSTVVPTTDLEHVSAAAAAVAAREPVHGVLSWDEARVHQAAAVAAGLGLPTTDADAVWRCRDKHQTRAALAAADLPQPGFALVGGAAEALAAADRIGYPVVVKPRAAAASYGVSLVRSAEAMTACFDFAAEATVPHMPDYDQAVLVEEYLDGPEVSVDSVIVDGKVRPLFVGHKRTGFPPYFEETGHTVSHDDPLLADPEFLDVLQDVHTALGFTTGWTHTELKLSPSGAAKVIEVNARLGGDLIPYLGRLASGIDPGLVAAAVACGREPDLTADRNLVGAVRFLYVEHDDTVIDRVEFDASALPPQIDRTVVLAAPGDVVSPPPRGLLTGRVALATAVAPTAAECETALDAAAAALRIVERAADGRAGGGAS</sequence>
<keyword evidence="1" id="KW-0436">Ligase</keyword>
<dbReference type="GO" id="GO:0046872">
    <property type="term" value="F:metal ion binding"/>
    <property type="evidence" value="ECO:0007669"/>
    <property type="project" value="InterPro"/>
</dbReference>
<evidence type="ECO:0000256" key="3">
    <source>
        <dbReference type="ARBA" id="ARBA00022840"/>
    </source>
</evidence>
<accession>A0A8H9I0F4</accession>
<dbReference type="InterPro" id="IPR013815">
    <property type="entry name" value="ATP_grasp_subdomain_1"/>
</dbReference>
<dbReference type="OrthoDB" id="3428978at2"/>
<dbReference type="SUPFAM" id="SSF56059">
    <property type="entry name" value="Glutathione synthetase ATP-binding domain-like"/>
    <property type="match status" value="1"/>
</dbReference>
<dbReference type="SMART" id="SM01209">
    <property type="entry name" value="GARS_A"/>
    <property type="match status" value="1"/>
</dbReference>
<accession>A0A1E7N420</accession>
<comment type="caution">
    <text evidence="7">The sequence shown here is derived from an EMBL/GenBank/DDBJ whole genome shotgun (WGS) entry which is preliminary data.</text>
</comment>
<dbReference type="PROSITE" id="PS50975">
    <property type="entry name" value="ATP_GRASP"/>
    <property type="match status" value="1"/>
</dbReference>
<evidence type="ECO:0000256" key="1">
    <source>
        <dbReference type="ARBA" id="ARBA00022598"/>
    </source>
</evidence>
<dbReference type="Gene3D" id="3.30.1490.20">
    <property type="entry name" value="ATP-grasp fold, A domain"/>
    <property type="match status" value="1"/>
</dbReference>
<protein>
    <submittedName>
        <fullName evidence="6">Carboxylase</fullName>
    </submittedName>
    <submittedName>
        <fullName evidence="7">Phosphoribosylglycinamide synthetase</fullName>
    </submittedName>
</protein>
<name>A0A1E7N420_KITAU</name>
<dbReference type="Gene3D" id="3.40.50.20">
    <property type="match status" value="1"/>
</dbReference>
<dbReference type="EMBL" id="JPRF03000034">
    <property type="protein sequence ID" value="OEV35441.1"/>
    <property type="molecule type" value="Genomic_DNA"/>
</dbReference>
<evidence type="ECO:0000313" key="7">
    <source>
        <dbReference type="EMBL" id="OEV35441.1"/>
    </source>
</evidence>
<reference evidence="6" key="1">
    <citation type="journal article" date="2014" name="Int. J. Syst. Evol. Microbiol.">
        <title>Complete genome sequence of Corynebacterium casei LMG S-19264T (=DSM 44701T), isolated from a smear-ripened cheese.</title>
        <authorList>
            <consortium name="US DOE Joint Genome Institute (JGI-PGF)"/>
            <person name="Walter F."/>
            <person name="Albersmeier A."/>
            <person name="Kalinowski J."/>
            <person name="Ruckert C."/>
        </authorList>
    </citation>
    <scope>NUCLEOTIDE SEQUENCE</scope>
    <source>
        <strain evidence="6">JCM 4434</strain>
    </source>
</reference>
<reference evidence="7" key="4">
    <citation type="submission" date="2016-08" db="EMBL/GenBank/DDBJ databases">
        <title>Sequencing, Assembly and Comparative Genomics of S. aureofaciens ATCC 10762.</title>
        <authorList>
            <person name="Gradnigo J.S."/>
            <person name="Johnson N."/>
            <person name="Somerville G.A."/>
        </authorList>
    </citation>
    <scope>NUCLEOTIDE SEQUENCE [LARGE SCALE GENOMIC DNA]</scope>
    <source>
        <strain evidence="7">ATCC 10762</strain>
    </source>
</reference>
<dbReference type="EMBL" id="BMUB01000032">
    <property type="protein sequence ID" value="GGV03984.1"/>
    <property type="molecule type" value="Genomic_DNA"/>
</dbReference>
<dbReference type="GO" id="GO:0016874">
    <property type="term" value="F:ligase activity"/>
    <property type="evidence" value="ECO:0007669"/>
    <property type="project" value="UniProtKB-KW"/>
</dbReference>
<feature type="domain" description="ATP-grasp" evidence="5">
    <location>
        <begin position="122"/>
        <end position="321"/>
    </location>
</feature>
<dbReference type="PANTHER" id="PTHR43585:SF2">
    <property type="entry name" value="ATP-GRASP ENZYME FSQD"/>
    <property type="match status" value="1"/>
</dbReference>
<dbReference type="GeneID" id="97489729"/>
<dbReference type="Pfam" id="PF13535">
    <property type="entry name" value="ATP-grasp_4"/>
    <property type="match status" value="1"/>
</dbReference>
<dbReference type="PANTHER" id="PTHR43585">
    <property type="entry name" value="FUMIPYRROLE BIOSYNTHESIS PROTEIN C"/>
    <property type="match status" value="1"/>
</dbReference>